<protein>
    <submittedName>
        <fullName evidence="2">Uncharacterized protein</fullName>
    </submittedName>
</protein>
<proteinExistence type="predicted"/>
<dbReference type="EMBL" id="JAUEPN010000008">
    <property type="protein sequence ID" value="KAK3291895.1"/>
    <property type="molecule type" value="Genomic_DNA"/>
</dbReference>
<comment type="caution">
    <text evidence="2">The sequence shown here is derived from an EMBL/GenBank/DDBJ whole genome shotgun (WGS) entry which is preliminary data.</text>
</comment>
<sequence length="386" mass="43615">MDGEAKAESIFEFLTARNPDIHYQTPHSKSLTTVRNSLYPRQLKTWDEFSFSTLETVYGRRLIDEARKGRSSLAYPSVLATIDDVVHDEPTTTHALTVWNHRIVATSLQAVQGTLHPSIWVPRRRKGQHETDKKTTKESTRLEPDAGAVSICQNCCSETERLPKDYKVASKWRSSAIFGGWMTGKAGKWTPGQASKPEAKPIRQVYTYCVKFGCRYGCIITTQEAFIFRIKLRTEVSVADANGDSSRDEAALRQALSTNGLMEYVSIPWENHRQGSSNEYRALTVNLALWFVHILAGNAHEVDWNYPNLWEEHLATGVCTTNDASENSEPETDREDSEPPQARRSFKLGSYSKKRRRDSGVSDDPHYSFAAVFESFTTQVPLLSLQ</sequence>
<reference evidence="2" key="2">
    <citation type="submission" date="2023-06" db="EMBL/GenBank/DDBJ databases">
        <authorList>
            <consortium name="Lawrence Berkeley National Laboratory"/>
            <person name="Haridas S."/>
            <person name="Hensen N."/>
            <person name="Bonometti L."/>
            <person name="Westerberg I."/>
            <person name="Brannstrom I.O."/>
            <person name="Guillou S."/>
            <person name="Cros-Aarteil S."/>
            <person name="Calhoun S."/>
            <person name="Kuo A."/>
            <person name="Mondo S."/>
            <person name="Pangilinan J."/>
            <person name="Riley R."/>
            <person name="Labutti K."/>
            <person name="Andreopoulos B."/>
            <person name="Lipzen A."/>
            <person name="Chen C."/>
            <person name="Yanf M."/>
            <person name="Daum C."/>
            <person name="Ng V."/>
            <person name="Clum A."/>
            <person name="Steindorff A."/>
            <person name="Ohm R."/>
            <person name="Martin F."/>
            <person name="Silar P."/>
            <person name="Natvig D."/>
            <person name="Lalanne C."/>
            <person name="Gautier V."/>
            <person name="Ament-Velasquez S.L."/>
            <person name="Kruys A."/>
            <person name="Hutchinson M.I."/>
            <person name="Powell A.J."/>
            <person name="Barry K."/>
            <person name="Miller A.N."/>
            <person name="Grigoriev I.V."/>
            <person name="Debuchy R."/>
            <person name="Gladieux P."/>
            <person name="Thoren M.H."/>
            <person name="Johannesson H."/>
        </authorList>
    </citation>
    <scope>NUCLEOTIDE SEQUENCE</scope>
    <source>
        <strain evidence="2">CBS 168.71</strain>
    </source>
</reference>
<feature type="region of interest" description="Disordered" evidence="1">
    <location>
        <begin position="321"/>
        <end position="365"/>
    </location>
</feature>
<evidence type="ECO:0000256" key="1">
    <source>
        <dbReference type="SAM" id="MobiDB-lite"/>
    </source>
</evidence>
<gene>
    <name evidence="2" type="ORF">B0H64DRAFT_408351</name>
</gene>
<reference evidence="2" key="1">
    <citation type="journal article" date="2023" name="Mol. Phylogenet. Evol.">
        <title>Genome-scale phylogeny and comparative genomics of the fungal order Sordariales.</title>
        <authorList>
            <person name="Hensen N."/>
            <person name="Bonometti L."/>
            <person name="Westerberg I."/>
            <person name="Brannstrom I.O."/>
            <person name="Guillou S."/>
            <person name="Cros-Aarteil S."/>
            <person name="Calhoun S."/>
            <person name="Haridas S."/>
            <person name="Kuo A."/>
            <person name="Mondo S."/>
            <person name="Pangilinan J."/>
            <person name="Riley R."/>
            <person name="LaButti K."/>
            <person name="Andreopoulos B."/>
            <person name="Lipzen A."/>
            <person name="Chen C."/>
            <person name="Yan M."/>
            <person name="Daum C."/>
            <person name="Ng V."/>
            <person name="Clum A."/>
            <person name="Steindorff A."/>
            <person name="Ohm R.A."/>
            <person name="Martin F."/>
            <person name="Silar P."/>
            <person name="Natvig D.O."/>
            <person name="Lalanne C."/>
            <person name="Gautier V."/>
            <person name="Ament-Velasquez S.L."/>
            <person name="Kruys A."/>
            <person name="Hutchinson M.I."/>
            <person name="Powell A.J."/>
            <person name="Barry K."/>
            <person name="Miller A.N."/>
            <person name="Grigoriev I.V."/>
            <person name="Debuchy R."/>
            <person name="Gladieux P."/>
            <person name="Hiltunen Thoren M."/>
            <person name="Johannesson H."/>
        </authorList>
    </citation>
    <scope>NUCLEOTIDE SEQUENCE</scope>
    <source>
        <strain evidence="2">CBS 168.71</strain>
    </source>
</reference>
<feature type="compositionally biased region" description="Acidic residues" evidence="1">
    <location>
        <begin position="326"/>
        <end position="338"/>
    </location>
</feature>
<accession>A0AAE0H8H5</accession>
<dbReference type="Proteomes" id="UP001278766">
    <property type="component" value="Unassembled WGS sequence"/>
</dbReference>
<keyword evidence="3" id="KW-1185">Reference proteome</keyword>
<organism evidence="2 3">
    <name type="scientific">Chaetomium fimeti</name>
    <dbReference type="NCBI Taxonomy" id="1854472"/>
    <lineage>
        <taxon>Eukaryota</taxon>
        <taxon>Fungi</taxon>
        <taxon>Dikarya</taxon>
        <taxon>Ascomycota</taxon>
        <taxon>Pezizomycotina</taxon>
        <taxon>Sordariomycetes</taxon>
        <taxon>Sordariomycetidae</taxon>
        <taxon>Sordariales</taxon>
        <taxon>Chaetomiaceae</taxon>
        <taxon>Chaetomium</taxon>
    </lineage>
</organism>
<dbReference type="GeneID" id="87841589"/>
<dbReference type="AlphaFoldDB" id="A0AAE0H8H5"/>
<name>A0AAE0H8H5_9PEZI</name>
<dbReference type="RefSeq" id="XP_062655409.1">
    <property type="nucleotide sequence ID" value="XM_062804641.1"/>
</dbReference>
<evidence type="ECO:0000313" key="2">
    <source>
        <dbReference type="EMBL" id="KAK3291895.1"/>
    </source>
</evidence>
<evidence type="ECO:0000313" key="3">
    <source>
        <dbReference type="Proteomes" id="UP001278766"/>
    </source>
</evidence>